<name>A0A2N3I1M4_9BACT</name>
<organism evidence="2 3">
    <name type="scientific">Labilibaculum filiforme</name>
    <dbReference type="NCBI Taxonomy" id="1940526"/>
    <lineage>
        <taxon>Bacteria</taxon>
        <taxon>Pseudomonadati</taxon>
        <taxon>Bacteroidota</taxon>
        <taxon>Bacteroidia</taxon>
        <taxon>Marinilabiliales</taxon>
        <taxon>Marinifilaceae</taxon>
        <taxon>Labilibaculum</taxon>
    </lineage>
</organism>
<evidence type="ECO:0000256" key="1">
    <source>
        <dbReference type="SAM" id="Phobius"/>
    </source>
</evidence>
<keyword evidence="1" id="KW-0472">Membrane</keyword>
<accession>A0A2N3I1M4</accession>
<dbReference type="AlphaFoldDB" id="A0A2N3I1M4"/>
<sequence>MNNLFTIFTFALHLFAIIDALSHIKERNGGFRMVLAVLPPLIGPIIYFLTKRSKTVKRGFMQNKKRYS</sequence>
<reference evidence="2 3" key="1">
    <citation type="journal article" date="2017" name="Front. Microbiol.">
        <title>Labilibaculum manganireducens gen. nov., sp. nov. and Labilibaculum filiforme sp. nov., Novel Bacteroidetes Isolated from Subsurface Sediments of the Baltic Sea.</title>
        <authorList>
            <person name="Vandieken V."/>
            <person name="Marshall I.P."/>
            <person name="Niemann H."/>
            <person name="Engelen B."/>
            <person name="Cypionka H."/>
        </authorList>
    </citation>
    <scope>NUCLEOTIDE SEQUENCE [LARGE SCALE GENOMIC DNA]</scope>
    <source>
        <strain evidence="2 3">59.16B</strain>
    </source>
</reference>
<evidence type="ECO:0000313" key="3">
    <source>
        <dbReference type="Proteomes" id="UP000233535"/>
    </source>
</evidence>
<comment type="caution">
    <text evidence="2">The sequence shown here is derived from an EMBL/GenBank/DDBJ whole genome shotgun (WGS) entry which is preliminary data.</text>
</comment>
<dbReference type="EMBL" id="MVDD01000003">
    <property type="protein sequence ID" value="PKQ64219.1"/>
    <property type="molecule type" value="Genomic_DNA"/>
</dbReference>
<dbReference type="Proteomes" id="UP000233535">
    <property type="component" value="Unassembled WGS sequence"/>
</dbReference>
<keyword evidence="3" id="KW-1185">Reference proteome</keyword>
<keyword evidence="1" id="KW-0812">Transmembrane</keyword>
<dbReference type="RefSeq" id="WP_101260357.1">
    <property type="nucleotide sequence ID" value="NZ_MVDD01000003.1"/>
</dbReference>
<proteinExistence type="predicted"/>
<keyword evidence="1" id="KW-1133">Transmembrane helix</keyword>
<feature type="transmembrane region" description="Helical" evidence="1">
    <location>
        <begin position="30"/>
        <end position="49"/>
    </location>
</feature>
<gene>
    <name evidence="2" type="ORF">BZG02_05195</name>
</gene>
<dbReference type="OrthoDB" id="1122950at2"/>
<protein>
    <submittedName>
        <fullName evidence="2">Uncharacterized protein</fullName>
    </submittedName>
</protein>
<evidence type="ECO:0000313" key="2">
    <source>
        <dbReference type="EMBL" id="PKQ64219.1"/>
    </source>
</evidence>